<dbReference type="GO" id="GO:0016887">
    <property type="term" value="F:ATP hydrolysis activity"/>
    <property type="evidence" value="ECO:0007669"/>
    <property type="project" value="InterPro"/>
</dbReference>
<dbReference type="EMBL" id="CP011114">
    <property type="protein sequence ID" value="AKG35626.1"/>
    <property type="molecule type" value="Genomic_DNA"/>
</dbReference>
<proteinExistence type="inferred from homology"/>
<dbReference type="OrthoDB" id="9804819at2"/>
<dbReference type="PROSITE" id="PS50893">
    <property type="entry name" value="ABC_TRANSPORTER_2"/>
    <property type="match status" value="1"/>
</dbReference>
<dbReference type="InterPro" id="IPR003593">
    <property type="entry name" value="AAA+_ATPase"/>
</dbReference>
<dbReference type="Pfam" id="PF00005">
    <property type="entry name" value="ABC_tran"/>
    <property type="match status" value="1"/>
</dbReference>
<sequence>MTCVLRTIALTKKYKNRTVIDHMNLNIRRGDIYGILAKGGAGKTTLLRMMMGLIAPTSGEVELFGETSHRAKRRLLERIGCMSETFGFADNLTAAEILEIHRRLMGVPGKECIADSLKIVGLSGIQNVRCYGLTLSMRQRLGIARALMHKPELLLLDEPWSGLDSQEIKEISRLLSRLSQTRQMTIVISSRLINGIQPIANRIGILQGATLAAELDHETLLQKSRRYMKFRVSDEKKAAVLLEQNMGIHDYKISEPGLVLVYEQLERSSAITRLLIEHDVDVIEASFNQGLIDDYMIELMRENI</sequence>
<keyword evidence="2" id="KW-0813">Transport</keyword>
<evidence type="ECO:0000313" key="7">
    <source>
        <dbReference type="Proteomes" id="UP000034189"/>
    </source>
</evidence>
<evidence type="ECO:0000256" key="2">
    <source>
        <dbReference type="ARBA" id="ARBA00022448"/>
    </source>
</evidence>
<keyword evidence="4" id="KW-0067">ATP-binding</keyword>
<feature type="domain" description="ABC transporter" evidence="5">
    <location>
        <begin position="5"/>
        <end position="233"/>
    </location>
</feature>
<evidence type="ECO:0000256" key="4">
    <source>
        <dbReference type="ARBA" id="ARBA00022840"/>
    </source>
</evidence>
<reference evidence="6 7" key="1">
    <citation type="submission" date="2015-03" db="EMBL/GenBank/DDBJ databases">
        <authorList>
            <person name="Abdul Halim M."/>
        </authorList>
    </citation>
    <scope>NUCLEOTIDE SEQUENCE [LARGE SCALE GENOMIC DNA]</scope>
    <source>
        <strain evidence="6 7">ATCC 35681</strain>
    </source>
</reference>
<accession>A0A0F7CIU9</accession>
<dbReference type="SUPFAM" id="SSF52540">
    <property type="entry name" value="P-loop containing nucleoside triphosphate hydrolases"/>
    <property type="match status" value="1"/>
</dbReference>
<dbReference type="InterPro" id="IPR003439">
    <property type="entry name" value="ABC_transporter-like_ATP-bd"/>
</dbReference>
<gene>
    <name evidence="6" type="ORF">VK70_14440</name>
</gene>
<dbReference type="InterPro" id="IPR027417">
    <property type="entry name" value="P-loop_NTPase"/>
</dbReference>
<evidence type="ECO:0000259" key="5">
    <source>
        <dbReference type="PROSITE" id="PS50893"/>
    </source>
</evidence>
<name>A0A0F7CIU9_PAEDU</name>
<dbReference type="AlphaFoldDB" id="A0A0F7CIU9"/>
<dbReference type="RefSeq" id="WP_025696249.1">
    <property type="nucleotide sequence ID" value="NZ_ASQQ01000437.1"/>
</dbReference>
<dbReference type="Proteomes" id="UP000034189">
    <property type="component" value="Chromosome"/>
</dbReference>
<reference evidence="6 7" key="2">
    <citation type="journal article" date="2016" name="Genome Announc.">
        <title>Genome Sequence of a Gram-Positive Diazotroph, Paenibacillus durus Type Strain ATCC 35681.</title>
        <authorList>
            <person name="Halim M.A."/>
            <person name="Rahman A.Y."/>
            <person name="Sim K.S."/>
            <person name="Yam H.C."/>
            <person name="Rahim A.A."/>
            <person name="Ghazali A.H."/>
            <person name="Najimudin N."/>
        </authorList>
    </citation>
    <scope>NUCLEOTIDE SEQUENCE [LARGE SCALE GENOMIC DNA]</scope>
    <source>
        <strain evidence="6 7">ATCC 35681</strain>
    </source>
</reference>
<organism evidence="6 7">
    <name type="scientific">Paenibacillus durus ATCC 35681</name>
    <dbReference type="NCBI Taxonomy" id="1333534"/>
    <lineage>
        <taxon>Bacteria</taxon>
        <taxon>Bacillati</taxon>
        <taxon>Bacillota</taxon>
        <taxon>Bacilli</taxon>
        <taxon>Bacillales</taxon>
        <taxon>Paenibacillaceae</taxon>
        <taxon>Paenibacillus</taxon>
    </lineage>
</organism>
<evidence type="ECO:0000313" key="6">
    <source>
        <dbReference type="EMBL" id="AKG35626.1"/>
    </source>
</evidence>
<protein>
    <recommendedName>
        <fullName evidence="5">ABC transporter domain-containing protein</fullName>
    </recommendedName>
</protein>
<evidence type="ECO:0000256" key="1">
    <source>
        <dbReference type="ARBA" id="ARBA00005417"/>
    </source>
</evidence>
<dbReference type="PATRIC" id="fig|1333534.5.peg.3181"/>
<evidence type="ECO:0000256" key="3">
    <source>
        <dbReference type="ARBA" id="ARBA00022741"/>
    </source>
</evidence>
<dbReference type="GO" id="GO:0005524">
    <property type="term" value="F:ATP binding"/>
    <property type="evidence" value="ECO:0007669"/>
    <property type="project" value="UniProtKB-KW"/>
</dbReference>
<dbReference type="HOGENOM" id="CLU_000604_1_2_9"/>
<dbReference type="SMART" id="SM00382">
    <property type="entry name" value="AAA"/>
    <property type="match status" value="1"/>
</dbReference>
<comment type="similarity">
    <text evidence="1">Belongs to the ABC transporter superfamily.</text>
</comment>
<dbReference type="PANTHER" id="PTHR43335">
    <property type="entry name" value="ABC TRANSPORTER, ATP-BINDING PROTEIN"/>
    <property type="match status" value="1"/>
</dbReference>
<dbReference type="PANTHER" id="PTHR43335:SF8">
    <property type="entry name" value="ABC TRANSPORTER, ATP-BINDING PROTEIN"/>
    <property type="match status" value="1"/>
</dbReference>
<keyword evidence="3" id="KW-0547">Nucleotide-binding</keyword>
<dbReference type="Gene3D" id="3.40.50.300">
    <property type="entry name" value="P-loop containing nucleotide triphosphate hydrolases"/>
    <property type="match status" value="1"/>
</dbReference>